<evidence type="ECO:0000256" key="1">
    <source>
        <dbReference type="SAM" id="MobiDB-lite"/>
    </source>
</evidence>
<evidence type="ECO:0000313" key="3">
    <source>
        <dbReference type="Proteomes" id="UP000217199"/>
    </source>
</evidence>
<proteinExistence type="predicted"/>
<feature type="region of interest" description="Disordered" evidence="1">
    <location>
        <begin position="88"/>
        <end position="129"/>
    </location>
</feature>
<evidence type="ECO:0000313" key="2">
    <source>
        <dbReference type="EMBL" id="PAV19045.1"/>
    </source>
</evidence>
<dbReference type="AlphaFoldDB" id="A0A286UHV4"/>
<dbReference type="Proteomes" id="UP000217199">
    <property type="component" value="Unassembled WGS sequence"/>
</dbReference>
<dbReference type="InParanoid" id="A0A286UHV4"/>
<organism evidence="2 3">
    <name type="scientific">Pyrrhoderma noxium</name>
    <dbReference type="NCBI Taxonomy" id="2282107"/>
    <lineage>
        <taxon>Eukaryota</taxon>
        <taxon>Fungi</taxon>
        <taxon>Dikarya</taxon>
        <taxon>Basidiomycota</taxon>
        <taxon>Agaricomycotina</taxon>
        <taxon>Agaricomycetes</taxon>
        <taxon>Hymenochaetales</taxon>
        <taxon>Hymenochaetaceae</taxon>
        <taxon>Pyrrhoderma</taxon>
    </lineage>
</organism>
<comment type="caution">
    <text evidence="2">The sequence shown here is derived from an EMBL/GenBank/DDBJ whole genome shotgun (WGS) entry which is preliminary data.</text>
</comment>
<accession>A0A286UHV4</accession>
<name>A0A286UHV4_9AGAM</name>
<keyword evidence="3" id="KW-1185">Reference proteome</keyword>
<sequence>MKKKLDGLKKEAAATFVSPNSGTKEVIKFSNVTEAVEHYKSKSSDVKLSERQRKRYQLLSDFAAETGRTLAEIYEKIEDERKKKRLEAERLKQKKEKEKTQGLSDHSHNDNGLGASTGQAPKKNIKNVYPKIEDCKSKEEIRRILVKKQENASDSYKKSLQTFINMVDKPDVTVEQAIARIVYDKQRHSKASQSSKKRVLDQKLKSSSTSAPIQTSSKSQSSNTPISPRPQTPVTRTLPKSQSQSMGISPKSPSSIVKGVPKSQSPKNKERRDSNEGIPQYPYDGVDNEGEWMNVWGFDHE</sequence>
<protein>
    <submittedName>
        <fullName evidence="2">Uncharacterized protein</fullName>
    </submittedName>
</protein>
<dbReference type="EMBL" id="NBII01000005">
    <property type="protein sequence ID" value="PAV19045.1"/>
    <property type="molecule type" value="Genomic_DNA"/>
</dbReference>
<feature type="compositionally biased region" description="Low complexity" evidence="1">
    <location>
        <begin position="205"/>
        <end position="219"/>
    </location>
</feature>
<feature type="compositionally biased region" description="Basic and acidic residues" evidence="1">
    <location>
        <begin position="88"/>
        <end position="109"/>
    </location>
</feature>
<gene>
    <name evidence="2" type="ORF">PNOK_0588900</name>
</gene>
<reference evidence="2 3" key="1">
    <citation type="journal article" date="2017" name="Mol. Ecol.">
        <title>Comparative and population genomic landscape of Phellinus noxius: A hypervariable fungus causing root rot in trees.</title>
        <authorList>
            <person name="Chung C.L."/>
            <person name="Lee T.J."/>
            <person name="Akiba M."/>
            <person name="Lee H.H."/>
            <person name="Kuo T.H."/>
            <person name="Liu D."/>
            <person name="Ke H.M."/>
            <person name="Yokoi T."/>
            <person name="Roa M.B."/>
            <person name="Lu M.J."/>
            <person name="Chang Y.Y."/>
            <person name="Ann P.J."/>
            <person name="Tsai J.N."/>
            <person name="Chen C.Y."/>
            <person name="Tzean S.S."/>
            <person name="Ota Y."/>
            <person name="Hattori T."/>
            <person name="Sahashi N."/>
            <person name="Liou R.F."/>
            <person name="Kikuchi T."/>
            <person name="Tsai I.J."/>
        </authorList>
    </citation>
    <scope>NUCLEOTIDE SEQUENCE [LARGE SCALE GENOMIC DNA]</scope>
    <source>
        <strain evidence="2 3">FFPRI411160</strain>
    </source>
</reference>
<feature type="compositionally biased region" description="Polar residues" evidence="1">
    <location>
        <begin position="232"/>
        <end position="255"/>
    </location>
</feature>
<feature type="region of interest" description="Disordered" evidence="1">
    <location>
        <begin position="183"/>
        <end position="291"/>
    </location>
</feature>